<dbReference type="AlphaFoldDB" id="A0A7M7NL77"/>
<protein>
    <recommendedName>
        <fullName evidence="7">Cytoskeleton-associated protein 2 C-terminal domain-containing protein</fullName>
    </recommendedName>
</protein>
<feature type="compositionally biased region" description="Polar residues" evidence="6">
    <location>
        <begin position="122"/>
        <end position="143"/>
    </location>
</feature>
<dbReference type="Pfam" id="PF15297">
    <property type="entry name" value="CKAP2_C"/>
    <property type="match status" value="1"/>
</dbReference>
<sequence length="547" mass="61592">MESLSKSSDCRKRRRSSVENDIMEKRLQAWRAKKGLPTLSKIQEERQKTKLLSKHTTPSHPLKRKSIQISKSEKKMERTDDKSKQARFYTPGPSTQRDVAIDRRRTCSNLQTNKQPSRRSLAPSTRMNTPHQSSNSVKRNESKNIATGNKVTLLPNKRDKIPAAMPRQVPIRSHDLSHVSLHTQGRKSVRFSSPKMSTAVEACDENIPVSCTPKVTPGPSKSKSDIRGRLEQWLIAKGKTPSRFNNFLGYESSLQHTPGPAGSSHMSRRRSGTPHLGRNRRDTPGKGTRRSGEGGAVHGTMKECLEMLEEGCPLEDMLAWLDGMVTKVPLIQQCAGYWLCRAKIAEKQGGDQSAIECLFEAVEFNPEPVKDILDTLATYRLKLKMSSEESEETRWKSPSIETGVDYRLRHSPCLEVQTPVAHLRFEEEDGNQSPDGEDDKRPGEDTSHLSIKYSLKETTPYFTRIHRTIGHSPPTPCLLVTPVRRSARLDNKRRSVACLGTQLTRTPAVEDCLDSMREVAANYPTAQLILRPNRALTQEFSEAQLQD</sequence>
<dbReference type="GO" id="GO:0015630">
    <property type="term" value="C:microtubule cytoskeleton"/>
    <property type="evidence" value="ECO:0000318"/>
    <property type="project" value="GO_Central"/>
</dbReference>
<feature type="region of interest" description="Disordered" evidence="6">
    <location>
        <begin position="1"/>
        <end position="143"/>
    </location>
</feature>
<dbReference type="KEGG" id="spu:100887842"/>
<dbReference type="OMA" id="KHGCKEN"/>
<reference evidence="9" key="1">
    <citation type="submission" date="2015-02" db="EMBL/GenBank/DDBJ databases">
        <title>Genome sequencing for Strongylocentrotus purpuratus.</title>
        <authorList>
            <person name="Murali S."/>
            <person name="Liu Y."/>
            <person name="Vee V."/>
            <person name="English A."/>
            <person name="Wang M."/>
            <person name="Skinner E."/>
            <person name="Han Y."/>
            <person name="Muzny D.M."/>
            <person name="Worley K.C."/>
            <person name="Gibbs R.A."/>
        </authorList>
    </citation>
    <scope>NUCLEOTIDE SEQUENCE</scope>
</reference>
<dbReference type="PANTHER" id="PTHR16076:SF8">
    <property type="entry name" value="CYTOSKELETON-ASSOCIATED PROTEIN 2"/>
    <property type="match status" value="1"/>
</dbReference>
<evidence type="ECO:0000256" key="1">
    <source>
        <dbReference type="ARBA" id="ARBA00004245"/>
    </source>
</evidence>
<dbReference type="PANTHER" id="PTHR16076">
    <property type="entry name" value="CYTOSKELETON ASSOCIATED PROTEIN 2-RELATED"/>
    <property type="match status" value="1"/>
</dbReference>
<keyword evidence="4" id="KW-0597">Phosphoprotein</keyword>
<dbReference type="RefSeq" id="XP_030836408.1">
    <property type="nucleotide sequence ID" value="XM_030980548.1"/>
</dbReference>
<evidence type="ECO:0000256" key="3">
    <source>
        <dbReference type="ARBA" id="ARBA00022490"/>
    </source>
</evidence>
<feature type="compositionally biased region" description="Basic and acidic residues" evidence="6">
    <location>
        <begin position="438"/>
        <end position="447"/>
    </location>
</feature>
<dbReference type="GO" id="GO:0007026">
    <property type="term" value="P:negative regulation of microtubule depolymerization"/>
    <property type="evidence" value="ECO:0000318"/>
    <property type="project" value="GO_Central"/>
</dbReference>
<dbReference type="GeneID" id="100887842"/>
<evidence type="ECO:0000256" key="6">
    <source>
        <dbReference type="SAM" id="MobiDB-lite"/>
    </source>
</evidence>
<dbReference type="InterPro" id="IPR026165">
    <property type="entry name" value="CKAP2_fam"/>
</dbReference>
<dbReference type="Proteomes" id="UP000007110">
    <property type="component" value="Unassembled WGS sequence"/>
</dbReference>
<accession>A0A7M7NL77</accession>
<keyword evidence="9" id="KW-1185">Reference proteome</keyword>
<proteinExistence type="inferred from homology"/>
<keyword evidence="3" id="KW-0963">Cytoplasm</keyword>
<evidence type="ECO:0000313" key="8">
    <source>
        <dbReference type="EnsemblMetazoa" id="XP_030836408"/>
    </source>
</evidence>
<reference evidence="8" key="2">
    <citation type="submission" date="2021-01" db="UniProtKB">
        <authorList>
            <consortium name="EnsemblMetazoa"/>
        </authorList>
    </citation>
    <scope>IDENTIFICATION</scope>
</reference>
<evidence type="ECO:0000313" key="9">
    <source>
        <dbReference type="Proteomes" id="UP000007110"/>
    </source>
</evidence>
<evidence type="ECO:0000259" key="7">
    <source>
        <dbReference type="Pfam" id="PF15297"/>
    </source>
</evidence>
<keyword evidence="5" id="KW-0206">Cytoskeleton</keyword>
<name>A0A7M7NL77_STRPU</name>
<feature type="domain" description="Cytoskeleton-associated protein 2 C-terminal" evidence="7">
    <location>
        <begin position="297"/>
        <end position="536"/>
    </location>
</feature>
<feature type="compositionally biased region" description="Basic and acidic residues" evidence="6">
    <location>
        <begin position="16"/>
        <end position="27"/>
    </location>
</feature>
<evidence type="ECO:0000256" key="2">
    <source>
        <dbReference type="ARBA" id="ARBA00009468"/>
    </source>
</evidence>
<dbReference type="OrthoDB" id="6288182at2759"/>
<dbReference type="InParanoid" id="A0A7M7NL77"/>
<feature type="compositionally biased region" description="Basic and acidic residues" evidence="6">
    <location>
        <begin position="71"/>
        <end position="84"/>
    </location>
</feature>
<feature type="region of interest" description="Disordered" evidence="6">
    <location>
        <begin position="250"/>
        <end position="298"/>
    </location>
</feature>
<organism evidence="8 9">
    <name type="scientific">Strongylocentrotus purpuratus</name>
    <name type="common">Purple sea urchin</name>
    <dbReference type="NCBI Taxonomy" id="7668"/>
    <lineage>
        <taxon>Eukaryota</taxon>
        <taxon>Metazoa</taxon>
        <taxon>Echinodermata</taxon>
        <taxon>Eleutherozoa</taxon>
        <taxon>Echinozoa</taxon>
        <taxon>Echinoidea</taxon>
        <taxon>Euechinoidea</taxon>
        <taxon>Echinacea</taxon>
        <taxon>Camarodonta</taxon>
        <taxon>Echinidea</taxon>
        <taxon>Strongylocentrotidae</taxon>
        <taxon>Strongylocentrotus</taxon>
    </lineage>
</organism>
<comment type="subcellular location">
    <subcellularLocation>
        <location evidence="1">Cytoplasm</location>
        <location evidence="1">Cytoskeleton</location>
    </subcellularLocation>
</comment>
<dbReference type="InterPro" id="IPR029197">
    <property type="entry name" value="CKAP2_C"/>
</dbReference>
<comment type="similarity">
    <text evidence="2">Belongs to the CKAP2 family.</text>
</comment>
<evidence type="ECO:0000256" key="4">
    <source>
        <dbReference type="ARBA" id="ARBA00022553"/>
    </source>
</evidence>
<feature type="region of interest" description="Disordered" evidence="6">
    <location>
        <begin position="425"/>
        <end position="449"/>
    </location>
</feature>
<evidence type="ECO:0000256" key="5">
    <source>
        <dbReference type="ARBA" id="ARBA00023212"/>
    </source>
</evidence>
<dbReference type="EnsemblMetazoa" id="XM_030980548">
    <property type="protein sequence ID" value="XP_030836408"/>
    <property type="gene ID" value="LOC100887842"/>
</dbReference>